<proteinExistence type="predicted"/>
<dbReference type="Proteomes" id="UP000037848">
    <property type="component" value="Unassembled WGS sequence"/>
</dbReference>
<dbReference type="CDD" id="cd00342">
    <property type="entry name" value="gram_neg_porins"/>
    <property type="match status" value="1"/>
</dbReference>
<feature type="chain" id="PRO_5005855324" evidence="4">
    <location>
        <begin position="22"/>
        <end position="402"/>
    </location>
</feature>
<dbReference type="GO" id="GO:0009279">
    <property type="term" value="C:cell outer membrane"/>
    <property type="evidence" value="ECO:0007669"/>
    <property type="project" value="UniProtKB-SubCell"/>
</dbReference>
<feature type="signal peptide" evidence="4">
    <location>
        <begin position="1"/>
        <end position="21"/>
    </location>
</feature>
<keyword evidence="6" id="KW-1185">Reference proteome</keyword>
<dbReference type="AlphaFoldDB" id="A0A0N0M162"/>
<comment type="subcellular location">
    <subcellularLocation>
        <location evidence="1">Cell outer membrane</location>
        <topology evidence="1">Multi-pass membrane protein</topology>
    </subcellularLocation>
</comment>
<sequence length="402" mass="44942">MKKILVAATLTSILITPNLYAIEIYKDDRNTVTIGGFIDARVINTQGQTEIVNGASRINFDFSRELNDEWTALALLEWGVNPVGSSDIIYNNRFESIQDEFLYNRLGYVGLAHEKYGQLTLGKQWGAWYDVVYSTNYSLVWDGNAAGVYTYNKDDGAVNGTGRGDKLLQYRNTFGDFSIATQVQLKNDNFYTCDIDAISQSACEDLWNSGNTAAQKVEFNSTYGAALTYSMTNKIKLTAGVNRGEFNIAYGDGQNKSVVDLIYGAGITFGKISSRGLYVAANINKNKNHDTDNLGRLIKDAIGVETFVSYRFDNDFRPFVAYNVFNAGTDYVIQPNFNADPNDVFKRQFAVAGLHYLFDEDTIVYIEARKDFSDFTSSNKQQQASMEQSEDDGIAFGFNYTL</sequence>
<accession>A0A0N0M162</accession>
<dbReference type="SUPFAM" id="SSF56935">
    <property type="entry name" value="Porins"/>
    <property type="match status" value="1"/>
</dbReference>
<dbReference type="STRING" id="187330.AMS58_08485"/>
<evidence type="ECO:0000313" key="6">
    <source>
        <dbReference type="Proteomes" id="UP000037848"/>
    </source>
</evidence>
<dbReference type="GO" id="GO:0015288">
    <property type="term" value="F:porin activity"/>
    <property type="evidence" value="ECO:0007669"/>
    <property type="project" value="InterPro"/>
</dbReference>
<organism evidence="5 6">
    <name type="scientific">Pseudoalteromonas porphyrae</name>
    <dbReference type="NCBI Taxonomy" id="187330"/>
    <lineage>
        <taxon>Bacteria</taxon>
        <taxon>Pseudomonadati</taxon>
        <taxon>Pseudomonadota</taxon>
        <taxon>Gammaproteobacteria</taxon>
        <taxon>Alteromonadales</taxon>
        <taxon>Pseudoalteromonadaceae</taxon>
        <taxon>Pseudoalteromonas</taxon>
    </lineage>
</organism>
<evidence type="ECO:0000256" key="4">
    <source>
        <dbReference type="SAM" id="SignalP"/>
    </source>
</evidence>
<dbReference type="InterPro" id="IPR023614">
    <property type="entry name" value="Porin_dom_sf"/>
</dbReference>
<evidence type="ECO:0000313" key="5">
    <source>
        <dbReference type="EMBL" id="KPH64858.1"/>
    </source>
</evidence>
<dbReference type="PANTHER" id="PTHR34501:SF2">
    <property type="entry name" value="OUTER MEMBRANE PORIN F-RELATED"/>
    <property type="match status" value="1"/>
</dbReference>
<evidence type="ECO:0000256" key="2">
    <source>
        <dbReference type="ARBA" id="ARBA00022729"/>
    </source>
</evidence>
<dbReference type="EMBL" id="LHPH01000003">
    <property type="protein sequence ID" value="KPH64858.1"/>
    <property type="molecule type" value="Genomic_DNA"/>
</dbReference>
<dbReference type="InterPro" id="IPR033900">
    <property type="entry name" value="Gram_neg_porin_domain"/>
</dbReference>
<dbReference type="OrthoDB" id="784582at2"/>
<keyword evidence="3" id="KW-0472">Membrane</keyword>
<protein>
    <submittedName>
        <fullName evidence="5">Porin</fullName>
    </submittedName>
</protein>
<keyword evidence="2 4" id="KW-0732">Signal</keyword>
<dbReference type="InterPro" id="IPR050298">
    <property type="entry name" value="Gram-neg_bact_OMP"/>
</dbReference>
<dbReference type="PATRIC" id="fig|187330.3.peg.1709"/>
<comment type="caution">
    <text evidence="5">The sequence shown here is derived from an EMBL/GenBank/DDBJ whole genome shotgun (WGS) entry which is preliminary data.</text>
</comment>
<name>A0A0N0M162_9GAMM</name>
<reference evidence="5 6" key="1">
    <citation type="submission" date="2015-08" db="EMBL/GenBank/DDBJ databases">
        <title>Draft Genome Sequence of Pseudoalteromonas porphyrae UCD-SED14.</title>
        <authorList>
            <person name="Coil D.A."/>
            <person name="Jospin G."/>
            <person name="Lee R.D."/>
            <person name="Eisen J.A."/>
        </authorList>
    </citation>
    <scope>NUCLEOTIDE SEQUENCE [LARGE SCALE GENOMIC DNA]</scope>
    <source>
        <strain evidence="5 6">UCD-SED14</strain>
    </source>
</reference>
<evidence type="ECO:0000256" key="1">
    <source>
        <dbReference type="ARBA" id="ARBA00004571"/>
    </source>
</evidence>
<dbReference type="RefSeq" id="WP_054452980.1">
    <property type="nucleotide sequence ID" value="NZ_LHPH01000003.1"/>
</dbReference>
<dbReference type="Gene3D" id="2.40.160.10">
    <property type="entry name" value="Porin"/>
    <property type="match status" value="1"/>
</dbReference>
<dbReference type="PANTHER" id="PTHR34501">
    <property type="entry name" value="PROTEIN YDDL-RELATED"/>
    <property type="match status" value="1"/>
</dbReference>
<evidence type="ECO:0000256" key="3">
    <source>
        <dbReference type="ARBA" id="ARBA00023136"/>
    </source>
</evidence>
<gene>
    <name evidence="5" type="ORF">ADS77_03355</name>
</gene>